<dbReference type="AlphaFoldDB" id="A0A9D9DMW1"/>
<gene>
    <name evidence="1" type="ORF">IAC76_01310</name>
</gene>
<dbReference type="SUPFAM" id="SSF53448">
    <property type="entry name" value="Nucleotide-diphospho-sugar transferases"/>
    <property type="match status" value="1"/>
</dbReference>
<name>A0A9D9DMW1_9BACT</name>
<dbReference type="Proteomes" id="UP000823632">
    <property type="component" value="Unassembled WGS sequence"/>
</dbReference>
<dbReference type="EMBL" id="JADIND010000029">
    <property type="protein sequence ID" value="MBO8430002.1"/>
    <property type="molecule type" value="Genomic_DNA"/>
</dbReference>
<reference evidence="1" key="1">
    <citation type="submission" date="2020-10" db="EMBL/GenBank/DDBJ databases">
        <authorList>
            <person name="Gilroy R."/>
        </authorList>
    </citation>
    <scope>NUCLEOTIDE SEQUENCE</scope>
    <source>
        <strain evidence="1">10192</strain>
    </source>
</reference>
<reference evidence="1" key="2">
    <citation type="journal article" date="2021" name="PeerJ">
        <title>Extensive microbial diversity within the chicken gut microbiome revealed by metagenomics and culture.</title>
        <authorList>
            <person name="Gilroy R."/>
            <person name="Ravi A."/>
            <person name="Getino M."/>
            <person name="Pursley I."/>
            <person name="Horton D.L."/>
            <person name="Alikhan N.F."/>
            <person name="Baker D."/>
            <person name="Gharbi K."/>
            <person name="Hall N."/>
            <person name="Watson M."/>
            <person name="Adriaenssens E.M."/>
            <person name="Foster-Nyarko E."/>
            <person name="Jarju S."/>
            <person name="Secka A."/>
            <person name="Antonio M."/>
            <person name="Oren A."/>
            <person name="Chaudhuri R.R."/>
            <person name="La Ragione R."/>
            <person name="Hildebrand F."/>
            <person name="Pallen M.J."/>
        </authorList>
    </citation>
    <scope>NUCLEOTIDE SEQUENCE</scope>
    <source>
        <strain evidence="1">10192</strain>
    </source>
</reference>
<dbReference type="Gene3D" id="3.90.550.10">
    <property type="entry name" value="Spore Coat Polysaccharide Biosynthesis Protein SpsA, Chain A"/>
    <property type="match status" value="1"/>
</dbReference>
<evidence type="ECO:0000313" key="1">
    <source>
        <dbReference type="EMBL" id="MBO8430002.1"/>
    </source>
</evidence>
<sequence length="298" mass="34719">MSLINFIKKIFKKKCSLKSINKEELDKEISKFNSCGINDTQRTPRLIVSLTSFPQRMHDIHYCLYSLLTQTLKPDMIILWLAEEQFPDKENDIPQEVLNLQKFGLTIKWCKNLYSYKKLIPTLEEFPNDIIITTDDDIFYEKDCIEKLYKSYIETPDTISCHRCHRIKTGKNGEILSYKKWTKKISGESVSFKNFFTGAGAVLYPPHSLYKDVKNIELFTKLAPHADDIWFWAMAVLNNTQIKVVKNNIKTNTYINPERERGLTGELTLFASNKKGGNDIQMMNILKNYPPLKEIINK</sequence>
<comment type="caution">
    <text evidence="1">The sequence shown here is derived from an EMBL/GenBank/DDBJ whole genome shotgun (WGS) entry which is preliminary data.</text>
</comment>
<evidence type="ECO:0000313" key="2">
    <source>
        <dbReference type="Proteomes" id="UP000823632"/>
    </source>
</evidence>
<proteinExistence type="predicted"/>
<dbReference type="InterPro" id="IPR029044">
    <property type="entry name" value="Nucleotide-diphossugar_trans"/>
</dbReference>
<organism evidence="1 2">
    <name type="scientific">Candidatus Scatousia excrementipullorum</name>
    <dbReference type="NCBI Taxonomy" id="2840936"/>
    <lineage>
        <taxon>Bacteria</taxon>
        <taxon>Candidatus Scatousia</taxon>
    </lineage>
</organism>
<accession>A0A9D9DMW1</accession>
<protein>
    <submittedName>
        <fullName evidence="1">Glycosyltransferase family 2 protein</fullName>
    </submittedName>
</protein>